<evidence type="ECO:0000313" key="3">
    <source>
        <dbReference type="Proteomes" id="UP000515220"/>
    </source>
</evidence>
<keyword evidence="1" id="KW-1133">Transmembrane helix</keyword>
<accession>A0A6S6PM33</accession>
<sequence>MPDQPPNDAPQTVLAALPVALEMLVAVLLEPMAVMVRGVLTMRPADPCKT</sequence>
<organism evidence="2 3">
    <name type="scientific">Acetobacter aceti</name>
    <dbReference type="NCBI Taxonomy" id="435"/>
    <lineage>
        <taxon>Bacteria</taxon>
        <taxon>Pseudomonadati</taxon>
        <taxon>Pseudomonadota</taxon>
        <taxon>Alphaproteobacteria</taxon>
        <taxon>Acetobacterales</taxon>
        <taxon>Acetobacteraceae</taxon>
        <taxon>Acetobacter</taxon>
        <taxon>Acetobacter subgen. Acetobacter</taxon>
    </lineage>
</organism>
<keyword evidence="1" id="KW-0812">Transmembrane</keyword>
<dbReference type="EMBL" id="AP023326">
    <property type="protein sequence ID" value="BCI68110.1"/>
    <property type="molecule type" value="Genomic_DNA"/>
</dbReference>
<gene>
    <name evidence="2" type="ORF">AAJCM20276_27340</name>
</gene>
<proteinExistence type="predicted"/>
<name>A0A6S6PM33_ACEAC</name>
<dbReference type="AlphaFoldDB" id="A0A6S6PM33"/>
<keyword evidence="1" id="KW-0472">Membrane</keyword>
<protein>
    <submittedName>
        <fullName evidence="2">Uncharacterized protein</fullName>
    </submittedName>
</protein>
<feature type="transmembrane region" description="Helical" evidence="1">
    <location>
        <begin position="12"/>
        <end position="34"/>
    </location>
</feature>
<evidence type="ECO:0000256" key="1">
    <source>
        <dbReference type="SAM" id="Phobius"/>
    </source>
</evidence>
<reference evidence="2 3" key="1">
    <citation type="submission" date="2020-07" db="EMBL/GenBank/DDBJ databases">
        <title>Complete Genome Sequence of an acetic acid bacterium, Acetobacter aceti JCM20276.</title>
        <authorList>
            <person name="Hirose Y."/>
            <person name="Mihara H."/>
        </authorList>
    </citation>
    <scope>NUCLEOTIDE SEQUENCE [LARGE SCALE GENOMIC DNA]</scope>
    <source>
        <strain evidence="2 3">JCM20276</strain>
    </source>
</reference>
<dbReference type="Proteomes" id="UP000515220">
    <property type="component" value="Chromosome"/>
</dbReference>
<evidence type="ECO:0000313" key="2">
    <source>
        <dbReference type="EMBL" id="BCI68110.1"/>
    </source>
</evidence>